<name>A0AA39WP15_9PEZI</name>
<dbReference type="EMBL" id="JAULSU010000004">
    <property type="protein sequence ID" value="KAK0618958.1"/>
    <property type="molecule type" value="Genomic_DNA"/>
</dbReference>
<evidence type="ECO:0000256" key="1">
    <source>
        <dbReference type="SAM" id="Phobius"/>
    </source>
</evidence>
<keyword evidence="1" id="KW-1133">Transmembrane helix</keyword>
<protein>
    <submittedName>
        <fullName evidence="2">Uncharacterized protein</fullName>
    </submittedName>
</protein>
<proteinExistence type="predicted"/>
<organism evidence="2 3">
    <name type="scientific">Immersiella caudata</name>
    <dbReference type="NCBI Taxonomy" id="314043"/>
    <lineage>
        <taxon>Eukaryota</taxon>
        <taxon>Fungi</taxon>
        <taxon>Dikarya</taxon>
        <taxon>Ascomycota</taxon>
        <taxon>Pezizomycotina</taxon>
        <taxon>Sordariomycetes</taxon>
        <taxon>Sordariomycetidae</taxon>
        <taxon>Sordariales</taxon>
        <taxon>Lasiosphaeriaceae</taxon>
        <taxon>Immersiella</taxon>
    </lineage>
</organism>
<gene>
    <name evidence="2" type="ORF">B0T14DRAFT_565859</name>
</gene>
<reference evidence="2" key="1">
    <citation type="submission" date="2023-06" db="EMBL/GenBank/DDBJ databases">
        <title>Genome-scale phylogeny and comparative genomics of the fungal order Sordariales.</title>
        <authorList>
            <consortium name="Lawrence Berkeley National Laboratory"/>
            <person name="Hensen N."/>
            <person name="Bonometti L."/>
            <person name="Westerberg I."/>
            <person name="Brannstrom I.O."/>
            <person name="Guillou S."/>
            <person name="Cros-Aarteil S."/>
            <person name="Calhoun S."/>
            <person name="Haridas S."/>
            <person name="Kuo A."/>
            <person name="Mondo S."/>
            <person name="Pangilinan J."/>
            <person name="Riley R."/>
            <person name="Labutti K."/>
            <person name="Andreopoulos B."/>
            <person name="Lipzen A."/>
            <person name="Chen C."/>
            <person name="Yanf M."/>
            <person name="Daum C."/>
            <person name="Ng V."/>
            <person name="Clum A."/>
            <person name="Steindorff A."/>
            <person name="Ohm R."/>
            <person name="Martin F."/>
            <person name="Silar P."/>
            <person name="Natvig D."/>
            <person name="Lalanne C."/>
            <person name="Gautier V."/>
            <person name="Ament-Velasquez S.L."/>
            <person name="Kruys A."/>
            <person name="Hutchinson M.I."/>
            <person name="Powell A.J."/>
            <person name="Barry K."/>
            <person name="Miller A.N."/>
            <person name="Grigoriev I.V."/>
            <person name="Debuchy R."/>
            <person name="Gladieux P."/>
            <person name="Thoren M.H."/>
            <person name="Johannesson H."/>
        </authorList>
    </citation>
    <scope>NUCLEOTIDE SEQUENCE</scope>
    <source>
        <strain evidence="2">CBS 606.72</strain>
    </source>
</reference>
<comment type="caution">
    <text evidence="2">The sequence shown here is derived from an EMBL/GenBank/DDBJ whole genome shotgun (WGS) entry which is preliminary data.</text>
</comment>
<sequence>MAQKRRKHGGLVERGGRLTPKLRIALYCICGITVPFSLLMIVGAAIGGVIPLIPT</sequence>
<keyword evidence="1" id="KW-0812">Transmembrane</keyword>
<evidence type="ECO:0000313" key="2">
    <source>
        <dbReference type="EMBL" id="KAK0618958.1"/>
    </source>
</evidence>
<accession>A0AA39WP15</accession>
<evidence type="ECO:0000313" key="3">
    <source>
        <dbReference type="Proteomes" id="UP001175000"/>
    </source>
</evidence>
<keyword evidence="1" id="KW-0472">Membrane</keyword>
<keyword evidence="3" id="KW-1185">Reference proteome</keyword>
<dbReference type="AlphaFoldDB" id="A0AA39WP15"/>
<feature type="transmembrane region" description="Helical" evidence="1">
    <location>
        <begin position="24"/>
        <end position="53"/>
    </location>
</feature>
<dbReference type="Proteomes" id="UP001175000">
    <property type="component" value="Unassembled WGS sequence"/>
</dbReference>